<name>A0A9J5WKL1_SOLCO</name>
<dbReference type="AlphaFoldDB" id="A0A9J5WKL1"/>
<reference evidence="1 2" key="1">
    <citation type="submission" date="2020-09" db="EMBL/GenBank/DDBJ databases">
        <title>De no assembly of potato wild relative species, Solanum commersonii.</title>
        <authorList>
            <person name="Cho K."/>
        </authorList>
    </citation>
    <scope>NUCLEOTIDE SEQUENCE [LARGE SCALE GENOMIC DNA]</scope>
    <source>
        <strain evidence="1">LZ3.2</strain>
        <tissue evidence="1">Leaf</tissue>
    </source>
</reference>
<dbReference type="Proteomes" id="UP000824120">
    <property type="component" value="Chromosome 11"/>
</dbReference>
<keyword evidence="2" id="KW-1185">Reference proteome</keyword>
<evidence type="ECO:0000313" key="1">
    <source>
        <dbReference type="EMBL" id="KAG5576427.1"/>
    </source>
</evidence>
<sequence length="157" mass="18090">FLTSFLPKFCIDICQGLSYGNGWSRSANQPIFMVKCAPERNFFVDVHQDLSYEAGWSQRVNQPIFMVTRTPQQVNPPFCQFLCAIVNGSFGDLYFRCHFHQKKLWTSVKTCAMESVYPDKSFGDPNFRRQFCRNVLWTSFKTLAIESIGPDGKTSPF</sequence>
<accession>A0A9J5WKL1</accession>
<organism evidence="1 2">
    <name type="scientific">Solanum commersonii</name>
    <name type="common">Commerson's wild potato</name>
    <name type="synonym">Commerson's nightshade</name>
    <dbReference type="NCBI Taxonomy" id="4109"/>
    <lineage>
        <taxon>Eukaryota</taxon>
        <taxon>Viridiplantae</taxon>
        <taxon>Streptophyta</taxon>
        <taxon>Embryophyta</taxon>
        <taxon>Tracheophyta</taxon>
        <taxon>Spermatophyta</taxon>
        <taxon>Magnoliopsida</taxon>
        <taxon>eudicotyledons</taxon>
        <taxon>Gunneridae</taxon>
        <taxon>Pentapetalae</taxon>
        <taxon>asterids</taxon>
        <taxon>lamiids</taxon>
        <taxon>Solanales</taxon>
        <taxon>Solanaceae</taxon>
        <taxon>Solanoideae</taxon>
        <taxon>Solaneae</taxon>
        <taxon>Solanum</taxon>
    </lineage>
</organism>
<comment type="caution">
    <text evidence="1">The sequence shown here is derived from an EMBL/GenBank/DDBJ whole genome shotgun (WGS) entry which is preliminary data.</text>
</comment>
<dbReference type="EMBL" id="JACXVP010000011">
    <property type="protein sequence ID" value="KAG5576427.1"/>
    <property type="molecule type" value="Genomic_DNA"/>
</dbReference>
<feature type="non-terminal residue" evidence="1">
    <location>
        <position position="157"/>
    </location>
</feature>
<proteinExistence type="predicted"/>
<gene>
    <name evidence="1" type="ORF">H5410_056561</name>
</gene>
<protein>
    <submittedName>
        <fullName evidence="1">Uncharacterized protein</fullName>
    </submittedName>
</protein>
<evidence type="ECO:0000313" key="2">
    <source>
        <dbReference type="Proteomes" id="UP000824120"/>
    </source>
</evidence>